<evidence type="ECO:0000256" key="8">
    <source>
        <dbReference type="ARBA" id="ARBA00022840"/>
    </source>
</evidence>
<keyword evidence="9 14" id="KW-1133">Transmembrane helix</keyword>
<dbReference type="NCBIfam" id="TIGR00229">
    <property type="entry name" value="sensory_box"/>
    <property type="match status" value="2"/>
</dbReference>
<dbReference type="InterPro" id="IPR001789">
    <property type="entry name" value="Sig_transdc_resp-reg_receiver"/>
</dbReference>
<comment type="catalytic activity">
    <reaction evidence="1">
        <text>ATP + protein L-histidine = ADP + protein N-phospho-L-histidine.</text>
        <dbReference type="EC" id="2.7.13.3"/>
    </reaction>
</comment>
<dbReference type="Pfam" id="PF00989">
    <property type="entry name" value="PAS"/>
    <property type="match status" value="1"/>
</dbReference>
<keyword evidence="10" id="KW-0902">Two-component regulatory system</keyword>
<gene>
    <name evidence="19" type="ORF">PQU95_11165</name>
</gene>
<evidence type="ECO:0000256" key="13">
    <source>
        <dbReference type="PROSITE-ProRule" id="PRU00169"/>
    </source>
</evidence>
<dbReference type="Proteomes" id="UP001219956">
    <property type="component" value="Unassembled WGS sequence"/>
</dbReference>
<keyword evidence="4" id="KW-1003">Cell membrane</keyword>
<dbReference type="SUPFAM" id="SSF47226">
    <property type="entry name" value="Histidine-containing phosphotransfer domain, HPT domain"/>
    <property type="match status" value="1"/>
</dbReference>
<dbReference type="RefSeq" id="WP_272752075.1">
    <property type="nucleotide sequence ID" value="NZ_JAQQLF010000012.1"/>
</dbReference>
<keyword evidence="5 13" id="KW-0597">Phosphoprotein</keyword>
<dbReference type="InterPro" id="IPR003661">
    <property type="entry name" value="HisK_dim/P_dom"/>
</dbReference>
<dbReference type="PROSITE" id="PS50112">
    <property type="entry name" value="PAS"/>
    <property type="match status" value="1"/>
</dbReference>
<dbReference type="Pfam" id="PF01627">
    <property type="entry name" value="Hpt"/>
    <property type="match status" value="1"/>
</dbReference>
<dbReference type="CDD" id="cd00088">
    <property type="entry name" value="HPT"/>
    <property type="match status" value="1"/>
</dbReference>
<dbReference type="SUPFAM" id="SSF47384">
    <property type="entry name" value="Homodimeric domain of signal transducing histidine kinase"/>
    <property type="match status" value="1"/>
</dbReference>
<feature type="modified residue" description="Phosphohistidine" evidence="12">
    <location>
        <position position="1371"/>
    </location>
</feature>
<dbReference type="EC" id="2.7.13.3" evidence="3"/>
<dbReference type="Gene3D" id="1.10.287.130">
    <property type="match status" value="1"/>
</dbReference>
<dbReference type="Pfam" id="PF00512">
    <property type="entry name" value="HisKA"/>
    <property type="match status" value="1"/>
</dbReference>
<dbReference type="Gene3D" id="3.40.50.2300">
    <property type="match status" value="1"/>
</dbReference>
<dbReference type="Pfam" id="PF02518">
    <property type="entry name" value="HATPase_c"/>
    <property type="match status" value="1"/>
</dbReference>
<evidence type="ECO:0000256" key="6">
    <source>
        <dbReference type="ARBA" id="ARBA00022692"/>
    </source>
</evidence>
<reference evidence="19 20" key="1">
    <citation type="submission" date="2023-01" db="EMBL/GenBank/DDBJ databases">
        <title>Novel species of the genus Vogesella isolated from rivers.</title>
        <authorList>
            <person name="Lu H."/>
        </authorList>
    </citation>
    <scope>NUCLEOTIDE SEQUENCE [LARGE SCALE GENOMIC DNA]</scope>
    <source>
        <strain evidence="19 20">DC21W</strain>
    </source>
</reference>
<dbReference type="PANTHER" id="PTHR45339:SF1">
    <property type="entry name" value="HYBRID SIGNAL TRANSDUCTION HISTIDINE KINASE J"/>
    <property type="match status" value="1"/>
</dbReference>
<evidence type="ECO:0000256" key="7">
    <source>
        <dbReference type="ARBA" id="ARBA00022741"/>
    </source>
</evidence>
<evidence type="ECO:0000313" key="19">
    <source>
        <dbReference type="EMBL" id="MDC7717769.1"/>
    </source>
</evidence>
<dbReference type="SMART" id="SM00387">
    <property type="entry name" value="HATPase_c"/>
    <property type="match status" value="1"/>
</dbReference>
<keyword evidence="11 14" id="KW-0472">Membrane</keyword>
<feature type="transmembrane region" description="Helical" evidence="14">
    <location>
        <begin position="14"/>
        <end position="37"/>
    </location>
</feature>
<evidence type="ECO:0000256" key="10">
    <source>
        <dbReference type="ARBA" id="ARBA00023012"/>
    </source>
</evidence>
<evidence type="ECO:0000256" key="9">
    <source>
        <dbReference type="ARBA" id="ARBA00022989"/>
    </source>
</evidence>
<dbReference type="Gene3D" id="3.30.565.10">
    <property type="entry name" value="Histidine kinase-like ATPase, C-terminal domain"/>
    <property type="match status" value="1"/>
</dbReference>
<feature type="domain" description="Response regulatory" evidence="16">
    <location>
        <begin position="1165"/>
        <end position="1285"/>
    </location>
</feature>
<accession>A0ABT5J1P2</accession>
<dbReference type="InterPro" id="IPR036641">
    <property type="entry name" value="HPT_dom_sf"/>
</dbReference>
<feature type="domain" description="Histidine kinase" evidence="15">
    <location>
        <begin position="913"/>
        <end position="1134"/>
    </location>
</feature>
<dbReference type="Gene3D" id="3.30.450.20">
    <property type="entry name" value="PAS domain"/>
    <property type="match status" value="3"/>
</dbReference>
<dbReference type="PROSITE" id="PS50110">
    <property type="entry name" value="RESPONSE_REGULATORY"/>
    <property type="match status" value="1"/>
</dbReference>
<feature type="transmembrane region" description="Helical" evidence="14">
    <location>
        <begin position="325"/>
        <end position="346"/>
    </location>
</feature>
<evidence type="ECO:0000259" key="17">
    <source>
        <dbReference type="PROSITE" id="PS50112"/>
    </source>
</evidence>
<evidence type="ECO:0000256" key="1">
    <source>
        <dbReference type="ARBA" id="ARBA00000085"/>
    </source>
</evidence>
<dbReference type="PANTHER" id="PTHR45339">
    <property type="entry name" value="HYBRID SIGNAL TRANSDUCTION HISTIDINE KINASE J"/>
    <property type="match status" value="1"/>
</dbReference>
<evidence type="ECO:0000256" key="12">
    <source>
        <dbReference type="PROSITE-ProRule" id="PRU00110"/>
    </source>
</evidence>
<keyword evidence="20" id="KW-1185">Reference proteome</keyword>
<feature type="domain" description="PAS" evidence="17">
    <location>
        <begin position="357"/>
        <end position="431"/>
    </location>
</feature>
<dbReference type="InterPro" id="IPR005467">
    <property type="entry name" value="His_kinase_dom"/>
</dbReference>
<dbReference type="SUPFAM" id="SSF55874">
    <property type="entry name" value="ATPase domain of HSP90 chaperone/DNA topoisomerase II/histidine kinase"/>
    <property type="match status" value="1"/>
</dbReference>
<dbReference type="Pfam" id="PF00072">
    <property type="entry name" value="Response_reg"/>
    <property type="match status" value="1"/>
</dbReference>
<evidence type="ECO:0000313" key="20">
    <source>
        <dbReference type="Proteomes" id="UP001219956"/>
    </source>
</evidence>
<dbReference type="CDD" id="cd17546">
    <property type="entry name" value="REC_hyHK_CKI1_RcsC-like"/>
    <property type="match status" value="1"/>
</dbReference>
<evidence type="ECO:0000256" key="3">
    <source>
        <dbReference type="ARBA" id="ARBA00012438"/>
    </source>
</evidence>
<comment type="subcellular location">
    <subcellularLocation>
        <location evidence="2">Cell membrane</location>
        <topology evidence="2">Multi-pass membrane protein</topology>
    </subcellularLocation>
</comment>
<name>A0ABT5J1P2_9NEIS</name>
<evidence type="ECO:0000259" key="16">
    <source>
        <dbReference type="PROSITE" id="PS50110"/>
    </source>
</evidence>
<keyword evidence="6 14" id="KW-0812">Transmembrane</keyword>
<evidence type="ECO:0000259" key="15">
    <source>
        <dbReference type="PROSITE" id="PS50109"/>
    </source>
</evidence>
<dbReference type="InterPro" id="IPR011006">
    <property type="entry name" value="CheY-like_superfamily"/>
</dbReference>
<dbReference type="SUPFAM" id="SSF52172">
    <property type="entry name" value="CheY-like"/>
    <property type="match status" value="1"/>
</dbReference>
<evidence type="ECO:0000256" key="11">
    <source>
        <dbReference type="ARBA" id="ARBA00023136"/>
    </source>
</evidence>
<dbReference type="CDD" id="cd00130">
    <property type="entry name" value="PAS"/>
    <property type="match status" value="2"/>
</dbReference>
<organism evidence="19 20">
    <name type="scientific">Vogesella aquatica</name>
    <dbReference type="NCBI Taxonomy" id="2984206"/>
    <lineage>
        <taxon>Bacteria</taxon>
        <taxon>Pseudomonadati</taxon>
        <taxon>Pseudomonadota</taxon>
        <taxon>Betaproteobacteria</taxon>
        <taxon>Neisseriales</taxon>
        <taxon>Chromobacteriaceae</taxon>
        <taxon>Vogesella</taxon>
    </lineage>
</organism>
<dbReference type="PRINTS" id="PR00344">
    <property type="entry name" value="BCTRLSENSOR"/>
</dbReference>
<dbReference type="InterPro" id="IPR001610">
    <property type="entry name" value="PAC"/>
</dbReference>
<dbReference type="InterPro" id="IPR004358">
    <property type="entry name" value="Sig_transdc_His_kin-like_C"/>
</dbReference>
<dbReference type="PROSITE" id="PS50894">
    <property type="entry name" value="HPT"/>
    <property type="match status" value="1"/>
</dbReference>
<dbReference type="Pfam" id="PF08448">
    <property type="entry name" value="PAS_4"/>
    <property type="match status" value="1"/>
</dbReference>
<dbReference type="InterPro" id="IPR003594">
    <property type="entry name" value="HATPase_dom"/>
</dbReference>
<keyword evidence="7" id="KW-0547">Nucleotide-binding</keyword>
<dbReference type="InterPro" id="IPR000014">
    <property type="entry name" value="PAS"/>
</dbReference>
<dbReference type="InterPro" id="IPR013656">
    <property type="entry name" value="PAS_4"/>
</dbReference>
<dbReference type="InterPro" id="IPR035965">
    <property type="entry name" value="PAS-like_dom_sf"/>
</dbReference>
<evidence type="ECO:0000259" key="18">
    <source>
        <dbReference type="PROSITE" id="PS50894"/>
    </source>
</evidence>
<dbReference type="InterPro" id="IPR008207">
    <property type="entry name" value="Sig_transdc_His_kin_Hpt_dom"/>
</dbReference>
<protein>
    <recommendedName>
        <fullName evidence="3">histidine kinase</fullName>
        <ecNumber evidence="3">2.7.13.3</ecNumber>
    </recommendedName>
</protein>
<dbReference type="GO" id="GO:0005524">
    <property type="term" value="F:ATP binding"/>
    <property type="evidence" value="ECO:0007669"/>
    <property type="project" value="UniProtKB-KW"/>
</dbReference>
<feature type="domain" description="HPt" evidence="18">
    <location>
        <begin position="1332"/>
        <end position="1421"/>
    </location>
</feature>
<dbReference type="InterPro" id="IPR036097">
    <property type="entry name" value="HisK_dim/P_sf"/>
</dbReference>
<sequence>MRDTLRNAGQTSDIGRAAVFIVLLLGAIQLVASALLIRSGYMGYVRAVEHEELNQASQQLFLAAQAFSRENDHTLALLSATQPPGLSSRAALLPLREQADEALRRALAMPRQGNGSADLHAEIVAKHQHLQGRRVDIDNILQRQPYQMDENASFGWRLSMASVFASIDKALRQDTYDLGDEADPRLNRMAEVKFDIWSLSQVLGDEAHALNLRAEFKRRLNSSDEYQLTRNRERALLIVDRLRDSIHFLDQPDLQDRLRQLNSAILTLNRHTDLQLQLLDGQHQALPGKDSHHQAWATLSQQLDDFFLALTRHTRDKVNSYLDEYLADLALNMLFTLLVMCLYIYLLRRMRTHILYPLQRLQHLLDAAADAILTVDDERKVVVANHGAERMFGRSKENLGNLPIGELLIIDSQDSDWMESSEGLDRSLPGRGMCADGSIFYAGVSISALKDKARGRDHYLLIVRNEQERRVAEKSLAKSLQLLSGIHRVEGLLFARSPRHAVYHEILRILLDYFGLDAGLILALETGRDKSASFHVQASTGASPLPDWVEDFRRKPYVQALQLGAQHKIVREEGWLYLPVEVDARTVMVAGLQDCRFSEEQYQALQPMLGTCGSIVSFYAEEDRRRNSERHLREVLQQEEAIYSASPVGLLRLNRDYAIVRANRTAETLFGAGQDGLQGLSLQEVLATELEWHALHCQLEAARQNDRQLNTEIECVRVGGQPVWVMFTGQLLFPGMAEHDMILACMDVSDRRAAEEGLLHARDEAAEARSQLVVAIETLEEAFAFFDVHDKLVLCNRRFAELAGVGFTPEQLRGRTFESIVKAALEEGEHPEVGMDNASWVAERLRRHASGSASFQLQVGLRWFQVSDHATPGGGSVCIHADITSLKMQEGDLLLARDLAEQANRAKSGFLAAMSHEIRTPMNGVLGMLELLALTRLEAEQRESVETIQESARTLLRLIDDILDFSKIEAGKLDITPETASISDIMHKVHQLYEEMATSKNLQFHLDIDPQLAPAVQVDPLRLRQILQNFCSNALKFTASGAVTLRVRCLESSANQQKLRFEVQDTGIGISRENLSRLFEPFTQAESSTARRFGGTGLGLTICRRLAMLMGGEVAMDSKEGVGTTASLEMTMPLGEVGDIRTAPVEISAEDVLESQAEVAANLLPVLFVEDNPTNRKLTLKQFELLGYPVDAAENGVEAVAKWQKGEYSLILTDCHMPEMDGYELARTIRYYEGIVFDSRHIPIIACTANASHEELEKTSAAGMDDFMTKPLSLGTLKAMLEKWITQANVEAIKESEQRQLHLLGDGQADSASFAMAMPIDRSVLEVYSSGDWMMERAILDEFLLANDDDVAALQAAVDEANVERVAWSAHRIKGASRMVGAMMLGDAAELLEKAGKAADLPTIRTEWPGFVQNLAVLKAWLETQPSL</sequence>
<dbReference type="EMBL" id="JAQQLF010000012">
    <property type="protein sequence ID" value="MDC7717769.1"/>
    <property type="molecule type" value="Genomic_DNA"/>
</dbReference>
<keyword evidence="8 19" id="KW-0067">ATP-binding</keyword>
<dbReference type="SMART" id="SM00086">
    <property type="entry name" value="PAC"/>
    <property type="match status" value="2"/>
</dbReference>
<dbReference type="SMART" id="SM00448">
    <property type="entry name" value="REC"/>
    <property type="match status" value="1"/>
</dbReference>
<evidence type="ECO:0000256" key="5">
    <source>
        <dbReference type="ARBA" id="ARBA00022553"/>
    </source>
</evidence>
<dbReference type="PROSITE" id="PS50109">
    <property type="entry name" value="HIS_KIN"/>
    <property type="match status" value="1"/>
</dbReference>
<dbReference type="SMART" id="SM00388">
    <property type="entry name" value="HisKA"/>
    <property type="match status" value="1"/>
</dbReference>
<evidence type="ECO:0000256" key="4">
    <source>
        <dbReference type="ARBA" id="ARBA00022475"/>
    </source>
</evidence>
<dbReference type="CDD" id="cd00082">
    <property type="entry name" value="HisKA"/>
    <property type="match status" value="1"/>
</dbReference>
<comment type="caution">
    <text evidence="19">The sequence shown here is derived from an EMBL/GenBank/DDBJ whole genome shotgun (WGS) entry which is preliminary data.</text>
</comment>
<dbReference type="Pfam" id="PF12860">
    <property type="entry name" value="PAS_7"/>
    <property type="match status" value="1"/>
</dbReference>
<dbReference type="SUPFAM" id="SSF55785">
    <property type="entry name" value="PYP-like sensor domain (PAS domain)"/>
    <property type="match status" value="3"/>
</dbReference>
<dbReference type="Gene3D" id="1.20.120.160">
    <property type="entry name" value="HPT domain"/>
    <property type="match status" value="1"/>
</dbReference>
<dbReference type="InterPro" id="IPR013767">
    <property type="entry name" value="PAS_fold"/>
</dbReference>
<dbReference type="InterPro" id="IPR036890">
    <property type="entry name" value="HATPase_C_sf"/>
</dbReference>
<evidence type="ECO:0000256" key="2">
    <source>
        <dbReference type="ARBA" id="ARBA00004651"/>
    </source>
</evidence>
<dbReference type="SMART" id="SM00091">
    <property type="entry name" value="PAS"/>
    <property type="match status" value="3"/>
</dbReference>
<evidence type="ECO:0000256" key="14">
    <source>
        <dbReference type="SAM" id="Phobius"/>
    </source>
</evidence>
<feature type="modified residue" description="4-aspartylphosphate" evidence="13">
    <location>
        <position position="1214"/>
    </location>
</feature>
<dbReference type="CDD" id="cd16922">
    <property type="entry name" value="HATPase_EvgS-ArcB-TorS-like"/>
    <property type="match status" value="1"/>
</dbReference>
<proteinExistence type="predicted"/>